<evidence type="ECO:0000313" key="3">
    <source>
        <dbReference type="Proteomes" id="UP000440004"/>
    </source>
</evidence>
<feature type="domain" description="DUF3786" evidence="1">
    <location>
        <begin position="23"/>
        <end position="196"/>
    </location>
</feature>
<dbReference type="Pfam" id="PF12654">
    <property type="entry name" value="DUF3786"/>
    <property type="match status" value="1"/>
</dbReference>
<accession>A0A6A7KC79</accession>
<keyword evidence="3" id="KW-1185">Reference proteome</keyword>
<proteinExistence type="predicted"/>
<evidence type="ECO:0000259" key="1">
    <source>
        <dbReference type="Pfam" id="PF12654"/>
    </source>
</evidence>
<dbReference type="InterPro" id="IPR024264">
    <property type="entry name" value="DUF3786"/>
</dbReference>
<dbReference type="Proteomes" id="UP000440004">
    <property type="component" value="Unassembled WGS sequence"/>
</dbReference>
<gene>
    <name evidence="2" type="ORF">GC105_13430</name>
</gene>
<name>A0A6A7KC79_9FIRM</name>
<dbReference type="RefSeq" id="WP_152805744.1">
    <property type="nucleotide sequence ID" value="NZ_WHNX01000027.1"/>
</dbReference>
<sequence length="214" mass="25032">MMREHQEKVPFDFIVNKFAEIKPESISRKLDIPYNSNNNTFALYLMGKLYTVNYPTGEVYDNNGETVKSYVVKTILLRYLVNGNGVPLTNKYISYKDIQDGQIYYTNFYKRTILRLAKIYGEKSEIFLKNLGTLNVEIMEKGDLSFAFEFMKNISFKFVLYKADDEFETTANILMDQNTEDYFNAEDLAVVVDVAIDYFIHGKIHNELGMYNMY</sequence>
<evidence type="ECO:0000313" key="2">
    <source>
        <dbReference type="EMBL" id="MPW26787.1"/>
    </source>
</evidence>
<dbReference type="EMBL" id="WHNX01000027">
    <property type="protein sequence ID" value="MPW26787.1"/>
    <property type="molecule type" value="Genomic_DNA"/>
</dbReference>
<organism evidence="2 3">
    <name type="scientific">Alkalibaculum sporogenes</name>
    <dbReference type="NCBI Taxonomy" id="2655001"/>
    <lineage>
        <taxon>Bacteria</taxon>
        <taxon>Bacillati</taxon>
        <taxon>Bacillota</taxon>
        <taxon>Clostridia</taxon>
        <taxon>Eubacteriales</taxon>
        <taxon>Eubacteriaceae</taxon>
        <taxon>Alkalibaculum</taxon>
    </lineage>
</organism>
<comment type="caution">
    <text evidence="2">The sequence shown here is derived from an EMBL/GenBank/DDBJ whole genome shotgun (WGS) entry which is preliminary data.</text>
</comment>
<protein>
    <submittedName>
        <fullName evidence="2">DUF3786 domain-containing protein</fullName>
    </submittedName>
</protein>
<reference evidence="2 3" key="1">
    <citation type="submission" date="2019-10" db="EMBL/GenBank/DDBJ databases">
        <title>Alkalibaculum tamaniensis sp.nov., a new alkaliphilic acetogen, isolated on methoxylated aromatics from a mud volcano.</title>
        <authorList>
            <person name="Khomyakova M.A."/>
            <person name="Merkel A.Y."/>
            <person name="Bonch-Osmolovskaya E.A."/>
            <person name="Slobodkin A.I."/>
        </authorList>
    </citation>
    <scope>NUCLEOTIDE SEQUENCE [LARGE SCALE GENOMIC DNA]</scope>
    <source>
        <strain evidence="2 3">M08DMB</strain>
    </source>
</reference>
<dbReference type="AlphaFoldDB" id="A0A6A7KC79"/>